<keyword evidence="9 13" id="KW-0472">Membrane</keyword>
<feature type="transmembrane region" description="Helical" evidence="13">
    <location>
        <begin position="366"/>
        <end position="384"/>
    </location>
</feature>
<keyword evidence="8" id="KW-0496">Mitochondrion</keyword>
<dbReference type="GO" id="GO:0030322">
    <property type="term" value="P:stabilization of membrane potential"/>
    <property type="evidence" value="ECO:0007669"/>
    <property type="project" value="TreeGrafter"/>
</dbReference>
<dbReference type="PANTHER" id="PTHR11003">
    <property type="entry name" value="POTASSIUM CHANNEL, SUBFAMILY K"/>
    <property type="match status" value="1"/>
</dbReference>
<feature type="transmembrane region" description="Helical" evidence="13">
    <location>
        <begin position="339"/>
        <end position="360"/>
    </location>
</feature>
<evidence type="ECO:0000256" key="2">
    <source>
        <dbReference type="ARBA" id="ARBA00005974"/>
    </source>
</evidence>
<dbReference type="InterPro" id="IPR003280">
    <property type="entry name" value="2pore_dom_K_chnl"/>
</dbReference>
<feature type="transmembrane region" description="Helical" evidence="13">
    <location>
        <begin position="237"/>
        <end position="270"/>
    </location>
</feature>
<keyword evidence="15" id="KW-1185">Reference proteome</keyword>
<dbReference type="GO" id="GO:0006865">
    <property type="term" value="P:amino acid transport"/>
    <property type="evidence" value="ECO:0007669"/>
    <property type="project" value="UniProtKB-KW"/>
</dbReference>
<evidence type="ECO:0000256" key="11">
    <source>
        <dbReference type="RuleBase" id="RU003857"/>
    </source>
</evidence>
<evidence type="ECO:0000256" key="3">
    <source>
        <dbReference type="ARBA" id="ARBA00022448"/>
    </source>
</evidence>
<feature type="domain" description="Potassium channel" evidence="14">
    <location>
        <begin position="346"/>
        <end position="416"/>
    </location>
</feature>
<dbReference type="PANTHER" id="PTHR11003:SF334">
    <property type="entry name" value="FI03418P"/>
    <property type="match status" value="1"/>
</dbReference>
<evidence type="ECO:0000256" key="1">
    <source>
        <dbReference type="ARBA" id="ARBA00004225"/>
    </source>
</evidence>
<evidence type="ECO:0000259" key="14">
    <source>
        <dbReference type="Pfam" id="PF07885"/>
    </source>
</evidence>
<dbReference type="PRINTS" id="PR01333">
    <property type="entry name" value="2POREKCHANEL"/>
</dbReference>
<dbReference type="GO" id="GO:0005886">
    <property type="term" value="C:plasma membrane"/>
    <property type="evidence" value="ECO:0007669"/>
    <property type="project" value="TreeGrafter"/>
</dbReference>
<dbReference type="InterPro" id="IPR004686">
    <property type="entry name" value="Mtc"/>
</dbReference>
<dbReference type="GO" id="GO:0022841">
    <property type="term" value="F:potassium ion leak channel activity"/>
    <property type="evidence" value="ECO:0007669"/>
    <property type="project" value="TreeGrafter"/>
</dbReference>
<sequence length="545" mass="60437">MNDQSVSAASKSILRSKLKESISKSAPRLKTTIIDTTQLSFAEEAQEQSDHSKVRQEGAKYKARSAEVLRPNDSHASSYKSARSVHSTAQTMQKIGVELVKIEHKLKRQSWCPLLYLIVLPAYTFLGGFIFQAVEGANDDRLVKEFERRCIDERDNAAINLRSFMIGQSVNATVAEMFTVANATIMAVDQCIRRSQPLAVISMSYFSNAMRYAVTIYTTLGYGNMAAKTVGGRVLTMLYAMAGIPIFLAFTADWGLVLSNLLNWISAFAVNRIRCRGKSMEQVVVDADEQLEIDRCSRMKQWQSSPTALSAVGGAADMQVLADQSPPDISGPLRELRRFGIIMLLFILYFLIVSAVVQALEVGEKWSYIDALHFVFASVALIGFGDLYPTDNIVFLCVELPLICLGTILIAMAYYFMQEEIRTIPVRAQRSFKYISSVRTARHKTADAASQHSVEITDGEVVAPLSPTTAIEMSAYRSSTTPTVVFWQWINQLFSAIVSYTNRSGGKSIPTSQLFAWYCCATGDALPAALDLNSIVKVTEYSEHH</sequence>
<keyword evidence="5" id="KW-0029">Amino-acid transport</keyword>
<feature type="region of interest" description="Disordered" evidence="12">
    <location>
        <begin position="44"/>
        <end position="63"/>
    </location>
</feature>
<dbReference type="SUPFAM" id="SSF81324">
    <property type="entry name" value="Voltage-gated potassium channels"/>
    <property type="match status" value="2"/>
</dbReference>
<evidence type="ECO:0000256" key="9">
    <source>
        <dbReference type="ARBA" id="ARBA00023136"/>
    </source>
</evidence>
<evidence type="ECO:0000256" key="13">
    <source>
        <dbReference type="SAM" id="Phobius"/>
    </source>
</evidence>
<accession>A0A914WII2</accession>
<proteinExistence type="inferred from homology"/>
<dbReference type="GO" id="GO:0031966">
    <property type="term" value="C:mitochondrial membrane"/>
    <property type="evidence" value="ECO:0007669"/>
    <property type="project" value="UniProtKB-SubCell"/>
</dbReference>
<keyword evidence="7 11" id="KW-0406">Ion transport</keyword>
<dbReference type="Proteomes" id="UP000887566">
    <property type="component" value="Unplaced"/>
</dbReference>
<evidence type="ECO:0000256" key="12">
    <source>
        <dbReference type="SAM" id="MobiDB-lite"/>
    </source>
</evidence>
<feature type="transmembrane region" description="Helical" evidence="13">
    <location>
        <begin position="393"/>
        <end position="417"/>
    </location>
</feature>
<dbReference type="Gene3D" id="1.10.287.70">
    <property type="match status" value="1"/>
</dbReference>
<name>A0A914WII2_9BILA</name>
<protein>
    <submittedName>
        <fullName evidence="16">Potassium channel domain-containing protein</fullName>
    </submittedName>
</protein>
<dbReference type="Pfam" id="PF03820">
    <property type="entry name" value="SFXNs"/>
    <property type="match status" value="1"/>
</dbReference>
<evidence type="ECO:0000313" key="16">
    <source>
        <dbReference type="WBParaSite" id="PSAMB.scaffold4212size15295.g23717.t1"/>
    </source>
</evidence>
<keyword evidence="10 11" id="KW-0407">Ion channel</keyword>
<feature type="domain" description="Potassium channel" evidence="14">
    <location>
        <begin position="205"/>
        <end position="258"/>
    </location>
</feature>
<reference evidence="16" key="1">
    <citation type="submission" date="2022-11" db="UniProtKB">
        <authorList>
            <consortium name="WormBaseParasite"/>
        </authorList>
    </citation>
    <scope>IDENTIFICATION</scope>
</reference>
<evidence type="ECO:0000256" key="4">
    <source>
        <dbReference type="ARBA" id="ARBA00022692"/>
    </source>
</evidence>
<comment type="similarity">
    <text evidence="2">Belongs to the sideroflexin family.</text>
</comment>
<comment type="similarity">
    <text evidence="11">Belongs to the two pore domain potassium channel (TC 1.A.1.8) family.</text>
</comment>
<feature type="compositionally biased region" description="Basic and acidic residues" evidence="12">
    <location>
        <begin position="48"/>
        <end position="63"/>
    </location>
</feature>
<keyword evidence="4 11" id="KW-0812">Transmembrane</keyword>
<dbReference type="InterPro" id="IPR013099">
    <property type="entry name" value="K_chnl_dom"/>
</dbReference>
<dbReference type="Pfam" id="PF07885">
    <property type="entry name" value="Ion_trans_2"/>
    <property type="match status" value="2"/>
</dbReference>
<evidence type="ECO:0000256" key="6">
    <source>
        <dbReference type="ARBA" id="ARBA00022989"/>
    </source>
</evidence>
<dbReference type="AlphaFoldDB" id="A0A914WII2"/>
<dbReference type="GO" id="GO:0015271">
    <property type="term" value="F:outward rectifier potassium channel activity"/>
    <property type="evidence" value="ECO:0007669"/>
    <property type="project" value="TreeGrafter"/>
</dbReference>
<evidence type="ECO:0000313" key="15">
    <source>
        <dbReference type="Proteomes" id="UP000887566"/>
    </source>
</evidence>
<feature type="transmembrane region" description="Helical" evidence="13">
    <location>
        <begin position="114"/>
        <end position="134"/>
    </location>
</feature>
<organism evidence="15 16">
    <name type="scientific">Plectus sambesii</name>
    <dbReference type="NCBI Taxonomy" id="2011161"/>
    <lineage>
        <taxon>Eukaryota</taxon>
        <taxon>Metazoa</taxon>
        <taxon>Ecdysozoa</taxon>
        <taxon>Nematoda</taxon>
        <taxon>Chromadorea</taxon>
        <taxon>Plectida</taxon>
        <taxon>Plectina</taxon>
        <taxon>Plectoidea</taxon>
        <taxon>Plectidae</taxon>
        <taxon>Plectus</taxon>
    </lineage>
</organism>
<comment type="subcellular location">
    <subcellularLocation>
        <location evidence="1">Mitochondrion membrane</location>
        <topology evidence="1">Multi-pass membrane protein</topology>
    </subcellularLocation>
</comment>
<evidence type="ECO:0000256" key="8">
    <source>
        <dbReference type="ARBA" id="ARBA00023128"/>
    </source>
</evidence>
<dbReference type="WBParaSite" id="PSAMB.scaffold4212size15295.g23717.t1">
    <property type="protein sequence ID" value="PSAMB.scaffold4212size15295.g23717.t1"/>
    <property type="gene ID" value="PSAMB.scaffold4212size15295.g23717"/>
</dbReference>
<keyword evidence="3 11" id="KW-0813">Transport</keyword>
<keyword evidence="6 13" id="KW-1133">Transmembrane helix</keyword>
<evidence type="ECO:0000256" key="7">
    <source>
        <dbReference type="ARBA" id="ARBA00023065"/>
    </source>
</evidence>
<evidence type="ECO:0000256" key="5">
    <source>
        <dbReference type="ARBA" id="ARBA00022970"/>
    </source>
</evidence>
<evidence type="ECO:0000256" key="10">
    <source>
        <dbReference type="ARBA" id="ARBA00023303"/>
    </source>
</evidence>